<name>A0A426XNH0_ENSVE</name>
<feature type="region of interest" description="Disordered" evidence="1">
    <location>
        <begin position="66"/>
        <end position="90"/>
    </location>
</feature>
<organism evidence="2 3">
    <name type="scientific">Ensete ventricosum</name>
    <name type="common">Abyssinian banana</name>
    <name type="synonym">Musa ensete</name>
    <dbReference type="NCBI Taxonomy" id="4639"/>
    <lineage>
        <taxon>Eukaryota</taxon>
        <taxon>Viridiplantae</taxon>
        <taxon>Streptophyta</taxon>
        <taxon>Embryophyta</taxon>
        <taxon>Tracheophyta</taxon>
        <taxon>Spermatophyta</taxon>
        <taxon>Magnoliopsida</taxon>
        <taxon>Liliopsida</taxon>
        <taxon>Zingiberales</taxon>
        <taxon>Musaceae</taxon>
        <taxon>Ensete</taxon>
    </lineage>
</organism>
<evidence type="ECO:0000256" key="1">
    <source>
        <dbReference type="SAM" id="MobiDB-lite"/>
    </source>
</evidence>
<sequence length="90" mass="10279">MKCDAECFYKANSRLQYEFGSRCMATRVREAAMIPRTVASCRVIHRSTIILGLIQLKLHGDGKCKEYSERKDGEKPRLRSSARHTGHVHS</sequence>
<gene>
    <name evidence="2" type="ORF">B296_00058093</name>
</gene>
<accession>A0A426XNH0</accession>
<evidence type="ECO:0000313" key="2">
    <source>
        <dbReference type="EMBL" id="RRT41047.1"/>
    </source>
</evidence>
<dbReference type="Proteomes" id="UP000287651">
    <property type="component" value="Unassembled WGS sequence"/>
</dbReference>
<protein>
    <submittedName>
        <fullName evidence="2">Uncharacterized protein</fullName>
    </submittedName>
</protein>
<feature type="compositionally biased region" description="Basic residues" evidence="1">
    <location>
        <begin position="78"/>
        <end position="90"/>
    </location>
</feature>
<dbReference type="AlphaFoldDB" id="A0A426XNH0"/>
<comment type="caution">
    <text evidence="2">The sequence shown here is derived from an EMBL/GenBank/DDBJ whole genome shotgun (WGS) entry which is preliminary data.</text>
</comment>
<evidence type="ECO:0000313" key="3">
    <source>
        <dbReference type="Proteomes" id="UP000287651"/>
    </source>
</evidence>
<reference evidence="2 3" key="1">
    <citation type="journal article" date="2014" name="Agronomy (Basel)">
        <title>A Draft Genome Sequence for Ensete ventricosum, the Drought-Tolerant Tree Against Hunger.</title>
        <authorList>
            <person name="Harrison J."/>
            <person name="Moore K.A."/>
            <person name="Paszkiewicz K."/>
            <person name="Jones T."/>
            <person name="Grant M."/>
            <person name="Ambacheew D."/>
            <person name="Muzemil S."/>
            <person name="Studholme D.J."/>
        </authorList>
    </citation>
    <scope>NUCLEOTIDE SEQUENCE [LARGE SCALE GENOMIC DNA]</scope>
</reference>
<dbReference type="EMBL" id="AMZH03018889">
    <property type="protein sequence ID" value="RRT41047.1"/>
    <property type="molecule type" value="Genomic_DNA"/>
</dbReference>
<proteinExistence type="predicted"/>
<feature type="compositionally biased region" description="Basic and acidic residues" evidence="1">
    <location>
        <begin position="66"/>
        <end position="77"/>
    </location>
</feature>